<reference evidence="2 3" key="1">
    <citation type="submission" date="2020-07" db="EMBL/GenBank/DDBJ databases">
        <title>Vallitalea guaymasensis genome.</title>
        <authorList>
            <person name="Postec A."/>
        </authorList>
    </citation>
    <scope>NUCLEOTIDE SEQUENCE [LARGE SCALE GENOMIC DNA]</scope>
    <source>
        <strain evidence="2 3">Ra1766G1</strain>
    </source>
</reference>
<dbReference type="PANTHER" id="PTHR36566">
    <property type="entry name" value="NICKEL INSERTION PROTEIN-RELATED"/>
    <property type="match status" value="1"/>
</dbReference>
<dbReference type="Pfam" id="PF01969">
    <property type="entry name" value="Ni_insertion"/>
    <property type="match status" value="1"/>
</dbReference>
<dbReference type="Proteomes" id="UP000677305">
    <property type="component" value="Chromosome"/>
</dbReference>
<dbReference type="InterPro" id="IPR002822">
    <property type="entry name" value="Ni_insertion"/>
</dbReference>
<dbReference type="KEGG" id="vgu:HYG85_02370"/>
<sequence length="243" mass="26544">MNKILYFDCLGGLSGDMTLGALVDLGVDKDILIGELDKLGVEGFCLDINKKRKDGISATDVYVHIDENLVYPKRNLNDIINIINDSSISVRAKEISKSIFILVAECEAKVHGQPIEDIFFHEIGALDSMVDIIGASICIDLLDIDKIYASPIHLGTGFIECANGIIPIPAPATMEVLRDVPVYQTNIKTELVTPTGAAIIKTIAEDFISMPKMTIRKIGYGSGKKKLPIKNLLRVFIGEEVVN</sequence>
<protein>
    <submittedName>
        <fullName evidence="2">LarC family nickel insertion protein</fullName>
    </submittedName>
</protein>
<dbReference type="PANTHER" id="PTHR36566:SF1">
    <property type="entry name" value="PYRIDINIUM-3,5-BISTHIOCARBOXYLIC ACID MONONUCLEOTIDE NICKEL INSERTION PROTEIN"/>
    <property type="match status" value="1"/>
</dbReference>
<dbReference type="AlphaFoldDB" id="A0A8J8SAQ2"/>
<dbReference type="RefSeq" id="WP_212692126.1">
    <property type="nucleotide sequence ID" value="NZ_CP058561.1"/>
</dbReference>
<proteinExistence type="predicted"/>
<gene>
    <name evidence="2" type="ORF">HYG85_02370</name>
</gene>
<evidence type="ECO:0000313" key="2">
    <source>
        <dbReference type="EMBL" id="QUH27819.1"/>
    </source>
</evidence>
<evidence type="ECO:0000313" key="3">
    <source>
        <dbReference type="Proteomes" id="UP000677305"/>
    </source>
</evidence>
<dbReference type="EMBL" id="CP058561">
    <property type="protein sequence ID" value="QUH27819.1"/>
    <property type="molecule type" value="Genomic_DNA"/>
</dbReference>
<accession>A0A8J8SAQ2</accession>
<evidence type="ECO:0000256" key="1">
    <source>
        <dbReference type="ARBA" id="ARBA00022596"/>
    </source>
</evidence>
<keyword evidence="3" id="KW-1185">Reference proteome</keyword>
<name>A0A8J8SAQ2_9FIRM</name>
<keyword evidence="1" id="KW-0533">Nickel</keyword>
<organism evidence="2 3">
    <name type="scientific">Vallitalea guaymasensis</name>
    <dbReference type="NCBI Taxonomy" id="1185412"/>
    <lineage>
        <taxon>Bacteria</taxon>
        <taxon>Bacillati</taxon>
        <taxon>Bacillota</taxon>
        <taxon>Clostridia</taxon>
        <taxon>Lachnospirales</taxon>
        <taxon>Vallitaleaceae</taxon>
        <taxon>Vallitalea</taxon>
    </lineage>
</organism>